<dbReference type="GO" id="GO:0004803">
    <property type="term" value="F:transposase activity"/>
    <property type="evidence" value="ECO:0007669"/>
    <property type="project" value="InterPro"/>
</dbReference>
<organism evidence="1 2">
    <name type="scientific">Chromobacterium amazonense</name>
    <dbReference type="NCBI Taxonomy" id="1382803"/>
    <lineage>
        <taxon>Bacteria</taxon>
        <taxon>Pseudomonadati</taxon>
        <taxon>Pseudomonadota</taxon>
        <taxon>Betaproteobacteria</taxon>
        <taxon>Neisseriales</taxon>
        <taxon>Chromobacteriaceae</taxon>
        <taxon>Chromobacterium</taxon>
    </lineage>
</organism>
<evidence type="ECO:0008006" key="3">
    <source>
        <dbReference type="Google" id="ProtNLM"/>
    </source>
</evidence>
<dbReference type="OrthoDB" id="8593800at2"/>
<dbReference type="NCBIfam" id="NF047595">
    <property type="entry name" value="IS66_ISRel24_TnpA"/>
    <property type="match status" value="1"/>
</dbReference>
<dbReference type="GO" id="GO:0006313">
    <property type="term" value="P:DNA transposition"/>
    <property type="evidence" value="ECO:0007669"/>
    <property type="project" value="InterPro"/>
</dbReference>
<dbReference type="Pfam" id="PF01527">
    <property type="entry name" value="HTH_Tnp_1"/>
    <property type="match status" value="1"/>
</dbReference>
<dbReference type="InterPro" id="IPR002514">
    <property type="entry name" value="Transposase_8"/>
</dbReference>
<comment type="caution">
    <text evidence="1">The sequence shown here is derived from an EMBL/GenBank/DDBJ whole genome shotgun (WGS) entry which is preliminary data.</text>
</comment>
<dbReference type="AlphaFoldDB" id="A0A2S9WZ30"/>
<dbReference type="GO" id="GO:0043565">
    <property type="term" value="F:sequence-specific DNA binding"/>
    <property type="evidence" value="ECO:0007669"/>
    <property type="project" value="InterPro"/>
</dbReference>
<dbReference type="SUPFAM" id="SSF48295">
    <property type="entry name" value="TrpR-like"/>
    <property type="match status" value="1"/>
</dbReference>
<proteinExistence type="predicted"/>
<name>A0A2S9WZ30_9NEIS</name>
<reference evidence="1 2" key="1">
    <citation type="submission" date="2017-01" db="EMBL/GenBank/DDBJ databases">
        <title>New insights into the genetic diversity of Chromobacterium isolated from tropical freshwater lake.</title>
        <authorList>
            <person name="Santos A.B."/>
            <person name="Nascimento A.M."/>
            <person name="Da Silva P.C."/>
        </authorList>
    </citation>
    <scope>NUCLEOTIDE SEQUENCE [LARGE SCALE GENOMIC DNA]</scope>
    <source>
        <strain evidence="1 2">56AF</strain>
    </source>
</reference>
<sequence>MSISFLDGHMDTLHLPAVGRRRRYHSPAFKAEIVAACLQPGVSTTAIALVNQLNPNLVRLWIRQHQRAATEQEIVPAPALVPVSVTDSIEQSGAPTETYAACLSQQASQLPPSTSLLTSSSPLTAEPIRLEWRRGDVLLNLAWPAAQAESCIRLLRELLP</sequence>
<accession>A0A2S9WZ30</accession>
<dbReference type="Proteomes" id="UP000239469">
    <property type="component" value="Unassembled WGS sequence"/>
</dbReference>
<dbReference type="EMBL" id="MTBD01000083">
    <property type="protein sequence ID" value="PRP68656.1"/>
    <property type="molecule type" value="Genomic_DNA"/>
</dbReference>
<protein>
    <recommendedName>
        <fullName evidence="3">Transposase</fullName>
    </recommendedName>
</protein>
<dbReference type="RefSeq" id="WP_076226557.1">
    <property type="nucleotide sequence ID" value="NZ_MTBD01000083.1"/>
</dbReference>
<dbReference type="InterPro" id="IPR010921">
    <property type="entry name" value="Trp_repressor/repl_initiator"/>
</dbReference>
<evidence type="ECO:0000313" key="1">
    <source>
        <dbReference type="EMBL" id="PRP68656.1"/>
    </source>
</evidence>
<evidence type="ECO:0000313" key="2">
    <source>
        <dbReference type="Proteomes" id="UP000239469"/>
    </source>
</evidence>
<gene>
    <name evidence="1" type="ORF">BUE93_21150</name>
</gene>